<dbReference type="VEuPathDB" id="VectorBase:ASTEI11210"/>
<protein>
    <submittedName>
        <fullName evidence="1">Uncharacterized protein</fullName>
    </submittedName>
</protein>
<keyword evidence="2" id="KW-1185">Reference proteome</keyword>
<sequence length="57" mass="6756">MPTRTTIRSTSRRLSMRRTSTKMWSSITTFLTSPQRRTVRVSTELLAEILIRDLKWT</sequence>
<dbReference type="AlphaFoldDB" id="A0A182YRX4"/>
<dbReference type="EnsemblMetazoa" id="ASTEI11210-RA">
    <property type="protein sequence ID" value="ASTEI11210-PA"/>
    <property type="gene ID" value="ASTEI11210"/>
</dbReference>
<reference evidence="1" key="2">
    <citation type="submission" date="2020-05" db="UniProtKB">
        <authorList>
            <consortium name="EnsemblMetazoa"/>
        </authorList>
    </citation>
    <scope>IDENTIFICATION</scope>
    <source>
        <strain evidence="1">Indian</strain>
    </source>
</reference>
<proteinExistence type="predicted"/>
<name>A0A182YRX4_ANOST</name>
<evidence type="ECO:0000313" key="2">
    <source>
        <dbReference type="Proteomes" id="UP000076408"/>
    </source>
</evidence>
<organism evidence="1 2">
    <name type="scientific">Anopheles stephensi</name>
    <name type="common">Indo-Pakistan malaria mosquito</name>
    <dbReference type="NCBI Taxonomy" id="30069"/>
    <lineage>
        <taxon>Eukaryota</taxon>
        <taxon>Metazoa</taxon>
        <taxon>Ecdysozoa</taxon>
        <taxon>Arthropoda</taxon>
        <taxon>Hexapoda</taxon>
        <taxon>Insecta</taxon>
        <taxon>Pterygota</taxon>
        <taxon>Neoptera</taxon>
        <taxon>Endopterygota</taxon>
        <taxon>Diptera</taxon>
        <taxon>Nematocera</taxon>
        <taxon>Culicoidea</taxon>
        <taxon>Culicidae</taxon>
        <taxon>Anophelinae</taxon>
        <taxon>Anopheles</taxon>
    </lineage>
</organism>
<evidence type="ECO:0000313" key="1">
    <source>
        <dbReference type="EnsemblMetazoa" id="ASTEI11210-PA"/>
    </source>
</evidence>
<reference evidence="2" key="1">
    <citation type="journal article" date="2014" name="Genome Biol.">
        <title>Genome analysis of a major urban malaria vector mosquito, Anopheles stephensi.</title>
        <authorList>
            <person name="Jiang X."/>
            <person name="Peery A."/>
            <person name="Hall A.B."/>
            <person name="Sharma A."/>
            <person name="Chen X.G."/>
            <person name="Waterhouse R.M."/>
            <person name="Komissarov A."/>
            <person name="Riehle M.M."/>
            <person name="Shouche Y."/>
            <person name="Sharakhova M.V."/>
            <person name="Lawson D."/>
            <person name="Pakpour N."/>
            <person name="Arensburger P."/>
            <person name="Davidson V.L."/>
            <person name="Eiglmeier K."/>
            <person name="Emrich S."/>
            <person name="George P."/>
            <person name="Kennedy R.C."/>
            <person name="Mane S.P."/>
            <person name="Maslen G."/>
            <person name="Oringanje C."/>
            <person name="Qi Y."/>
            <person name="Settlage R."/>
            <person name="Tojo M."/>
            <person name="Tubio J.M."/>
            <person name="Unger M.F."/>
            <person name="Wang B."/>
            <person name="Vernick K.D."/>
            <person name="Ribeiro J.M."/>
            <person name="James A.A."/>
            <person name="Michel K."/>
            <person name="Riehle M.A."/>
            <person name="Luckhart S."/>
            <person name="Sharakhov I.V."/>
            <person name="Tu Z."/>
        </authorList>
    </citation>
    <scope>NUCLEOTIDE SEQUENCE [LARGE SCALE GENOMIC DNA]</scope>
    <source>
        <strain evidence="2">Indian</strain>
    </source>
</reference>
<dbReference type="Proteomes" id="UP000076408">
    <property type="component" value="Unassembled WGS sequence"/>
</dbReference>
<accession>A0A182YRX4</accession>